<dbReference type="InterPro" id="IPR003812">
    <property type="entry name" value="Fido"/>
</dbReference>
<dbReference type="GeneID" id="51864575"/>
<organism evidence="2 3">
    <name type="scientific">Streptomyces venezuelae (strain ATCC 10712 / CBS 650.69 / DSM 40230 / JCM 4526 / NBRC 13096 / PD 04745)</name>
    <dbReference type="NCBI Taxonomy" id="953739"/>
    <lineage>
        <taxon>Bacteria</taxon>
        <taxon>Bacillati</taxon>
        <taxon>Actinomycetota</taxon>
        <taxon>Actinomycetes</taxon>
        <taxon>Kitasatosporales</taxon>
        <taxon>Streptomycetaceae</taxon>
        <taxon>Streptomyces</taxon>
    </lineage>
</organism>
<dbReference type="InterPro" id="IPR053737">
    <property type="entry name" value="Type_II_TA_Toxin"/>
</dbReference>
<dbReference type="OrthoDB" id="9802752at2"/>
<name>F2RFZ3_STRVP</name>
<dbReference type="AlphaFoldDB" id="F2RFZ3"/>
<evidence type="ECO:0000313" key="2">
    <source>
        <dbReference type="EMBL" id="CCA57295.1"/>
    </source>
</evidence>
<dbReference type="KEGG" id="sve:SVEN_4009"/>
<dbReference type="Pfam" id="PF02661">
    <property type="entry name" value="Fic"/>
    <property type="match status" value="1"/>
</dbReference>
<accession>F2RFZ3</accession>
<dbReference type="Proteomes" id="UP000006854">
    <property type="component" value="Chromosome"/>
</dbReference>
<evidence type="ECO:0000259" key="1">
    <source>
        <dbReference type="PROSITE" id="PS51459"/>
    </source>
</evidence>
<feature type="domain" description="Fido" evidence="1">
    <location>
        <begin position="8"/>
        <end position="143"/>
    </location>
</feature>
<dbReference type="Gene3D" id="1.20.120.1870">
    <property type="entry name" value="Fic/DOC protein, Fido domain"/>
    <property type="match status" value="1"/>
</dbReference>
<reference evidence="2 3" key="1">
    <citation type="journal article" date="2011" name="BMC Genomics">
        <title>Genome-wide analysis of the role of GlnR in Streptomyces venezuelae provides new insights into global nitrogen regulation in actinomycetes.</title>
        <authorList>
            <person name="Pullan S.T."/>
            <person name="Bibb M.J."/>
            <person name="Merrick M."/>
        </authorList>
    </citation>
    <scope>NUCLEOTIDE SEQUENCE [LARGE SCALE GENOMIC DNA]</scope>
    <source>
        <strain evidence="2">ATCC 10712</strain>
    </source>
</reference>
<sequence length="252" mass="28014">MTKGVIPLTLDEVIRVRKSMFEMKIGSREFGNDLPLYPEKLQSAVARQVAGYGDFLKYRKLEGVAATLFFGLACSHSFDNGNKRTALVSTLVLLEKNRASLGEATEDDLYLLATDVANHKQATRFPKVDPDSVVDEVARWFRPRIRDSRAGYRPMKTGDFLKSLKALGCDISSPDRSWVRVTPPESSEGRVAKVAYGGDGRELSADYIRGIRQQLGLSLADGVDEAAFFDLEPAVDRFVNEYRSVLDRLADA</sequence>
<dbReference type="RefSeq" id="WP_015035206.1">
    <property type="nucleotide sequence ID" value="NC_018750.1"/>
</dbReference>
<proteinExistence type="predicted"/>
<keyword evidence="3" id="KW-1185">Reference proteome</keyword>
<protein>
    <recommendedName>
        <fullName evidence="1">Fido domain-containing protein</fullName>
    </recommendedName>
</protein>
<dbReference type="PROSITE" id="PS51459">
    <property type="entry name" value="FIDO"/>
    <property type="match status" value="1"/>
</dbReference>
<evidence type="ECO:0000313" key="3">
    <source>
        <dbReference type="Proteomes" id="UP000006854"/>
    </source>
</evidence>
<dbReference type="EMBL" id="FR845719">
    <property type="protein sequence ID" value="CCA57295.1"/>
    <property type="molecule type" value="Genomic_DNA"/>
</dbReference>
<dbReference type="HOGENOM" id="CLU_089973_0_0_11"/>
<gene>
    <name evidence="2" type="ordered locus">SVEN_4009</name>
</gene>